<sequence length="308" mass="34246">MRTDEQILHDRINLPRLIKRLEQSIQEDDWSKSDPPQRETWLKAQATLQQLRHARLLLKNVELDNVDPTPAQERRYQHFKMTLKHLEDYMLQVNQQLTPPVRRPKPLLPSIRPPPPRSPTSKSSEPTTSPVEATLGLIPAEASSSLAVPDVQDLLLASPHIPSPFSSSLASSSASIPAPGQEPGPSSHIASTTPGPSLAPPSATKTTATPTILQNSRALQDQLSEQLALMATQLRRNATHFSASLEKDKAVIEGMETKVEGNYEWMKRERIRLRDFRGKSGGTTCLVIMSVVVVLIAFIIMMFIIRLT</sequence>
<evidence type="ECO:0000256" key="1">
    <source>
        <dbReference type="ARBA" id="ARBA00004163"/>
    </source>
</evidence>
<evidence type="ECO:0008006" key="14">
    <source>
        <dbReference type="Google" id="ProtNLM"/>
    </source>
</evidence>
<keyword evidence="3" id="KW-0813">Transport</keyword>
<dbReference type="GO" id="GO:0006890">
    <property type="term" value="P:retrograde vesicle-mediated transport, Golgi to endoplasmic reticulum"/>
    <property type="evidence" value="ECO:0007669"/>
    <property type="project" value="TreeGrafter"/>
</dbReference>
<dbReference type="GO" id="GO:0005484">
    <property type="term" value="F:SNAP receptor activity"/>
    <property type="evidence" value="ECO:0007669"/>
    <property type="project" value="TreeGrafter"/>
</dbReference>
<accession>A0AAD4C0B2</accession>
<keyword evidence="13" id="KW-1185">Reference proteome</keyword>
<keyword evidence="9 11" id="KW-0472">Membrane</keyword>
<dbReference type="CDD" id="cd15860">
    <property type="entry name" value="SNARE_USE1"/>
    <property type="match status" value="1"/>
</dbReference>
<gene>
    <name evidence="12" type="ORF">L210DRAFT_855632</name>
</gene>
<dbReference type="EMBL" id="WHUW01000006">
    <property type="protein sequence ID" value="KAF8444882.1"/>
    <property type="molecule type" value="Genomic_DNA"/>
</dbReference>
<dbReference type="GO" id="GO:0015031">
    <property type="term" value="P:protein transport"/>
    <property type="evidence" value="ECO:0007669"/>
    <property type="project" value="UniProtKB-KW"/>
</dbReference>
<feature type="compositionally biased region" description="Low complexity" evidence="10">
    <location>
        <begin position="166"/>
        <end position="179"/>
    </location>
</feature>
<evidence type="ECO:0000256" key="11">
    <source>
        <dbReference type="SAM" id="Phobius"/>
    </source>
</evidence>
<evidence type="ECO:0000256" key="6">
    <source>
        <dbReference type="ARBA" id="ARBA00022892"/>
    </source>
</evidence>
<proteinExistence type="inferred from homology"/>
<keyword evidence="6" id="KW-0931">ER-Golgi transport</keyword>
<dbReference type="Pfam" id="PF09753">
    <property type="entry name" value="Use1"/>
    <property type="match status" value="1"/>
</dbReference>
<keyword evidence="5" id="KW-0256">Endoplasmic reticulum</keyword>
<reference evidence="12" key="2">
    <citation type="journal article" date="2020" name="Nat. Commun.">
        <title>Large-scale genome sequencing of mycorrhizal fungi provides insights into the early evolution of symbiotic traits.</title>
        <authorList>
            <person name="Miyauchi S."/>
            <person name="Kiss E."/>
            <person name="Kuo A."/>
            <person name="Drula E."/>
            <person name="Kohler A."/>
            <person name="Sanchez-Garcia M."/>
            <person name="Morin E."/>
            <person name="Andreopoulos B."/>
            <person name="Barry K.W."/>
            <person name="Bonito G."/>
            <person name="Buee M."/>
            <person name="Carver A."/>
            <person name="Chen C."/>
            <person name="Cichocki N."/>
            <person name="Clum A."/>
            <person name="Culley D."/>
            <person name="Crous P.W."/>
            <person name="Fauchery L."/>
            <person name="Girlanda M."/>
            <person name="Hayes R.D."/>
            <person name="Keri Z."/>
            <person name="LaButti K."/>
            <person name="Lipzen A."/>
            <person name="Lombard V."/>
            <person name="Magnuson J."/>
            <person name="Maillard F."/>
            <person name="Murat C."/>
            <person name="Nolan M."/>
            <person name="Ohm R.A."/>
            <person name="Pangilinan J."/>
            <person name="Pereira M.F."/>
            <person name="Perotto S."/>
            <person name="Peter M."/>
            <person name="Pfister S."/>
            <person name="Riley R."/>
            <person name="Sitrit Y."/>
            <person name="Stielow J.B."/>
            <person name="Szollosi G."/>
            <person name="Zifcakova L."/>
            <person name="Stursova M."/>
            <person name="Spatafora J.W."/>
            <person name="Tedersoo L."/>
            <person name="Vaario L.M."/>
            <person name="Yamada A."/>
            <person name="Yan M."/>
            <person name="Wang P."/>
            <person name="Xu J."/>
            <person name="Bruns T."/>
            <person name="Baldrian P."/>
            <person name="Vilgalys R."/>
            <person name="Dunand C."/>
            <person name="Henrissat B."/>
            <person name="Grigoriev I.V."/>
            <person name="Hibbett D."/>
            <person name="Nagy L.G."/>
            <person name="Martin F.M."/>
        </authorList>
    </citation>
    <scope>NUCLEOTIDE SEQUENCE</scope>
    <source>
        <strain evidence="12">BED1</strain>
    </source>
</reference>
<organism evidence="12 13">
    <name type="scientific">Boletus edulis BED1</name>
    <dbReference type="NCBI Taxonomy" id="1328754"/>
    <lineage>
        <taxon>Eukaryota</taxon>
        <taxon>Fungi</taxon>
        <taxon>Dikarya</taxon>
        <taxon>Basidiomycota</taxon>
        <taxon>Agaricomycotina</taxon>
        <taxon>Agaricomycetes</taxon>
        <taxon>Agaricomycetidae</taxon>
        <taxon>Boletales</taxon>
        <taxon>Boletineae</taxon>
        <taxon>Boletaceae</taxon>
        <taxon>Boletoideae</taxon>
        <taxon>Boletus</taxon>
    </lineage>
</organism>
<feature type="compositionally biased region" description="Low complexity" evidence="10">
    <location>
        <begin position="119"/>
        <end position="130"/>
    </location>
</feature>
<keyword evidence="8 11" id="KW-1133">Transmembrane helix</keyword>
<comment type="caution">
    <text evidence="12">The sequence shown here is derived from an EMBL/GenBank/DDBJ whole genome shotgun (WGS) entry which is preliminary data.</text>
</comment>
<evidence type="ECO:0000256" key="3">
    <source>
        <dbReference type="ARBA" id="ARBA00022448"/>
    </source>
</evidence>
<keyword evidence="4 11" id="KW-0812">Transmembrane</keyword>
<evidence type="ECO:0000256" key="8">
    <source>
        <dbReference type="ARBA" id="ARBA00022989"/>
    </source>
</evidence>
<dbReference type="GO" id="GO:0031201">
    <property type="term" value="C:SNARE complex"/>
    <property type="evidence" value="ECO:0007669"/>
    <property type="project" value="TreeGrafter"/>
</dbReference>
<dbReference type="InterPro" id="IPR019150">
    <property type="entry name" value="Vesicle_transport_protein_Use1"/>
</dbReference>
<evidence type="ECO:0000256" key="7">
    <source>
        <dbReference type="ARBA" id="ARBA00022927"/>
    </source>
</evidence>
<dbReference type="PANTHER" id="PTHR13050">
    <property type="entry name" value="USE1-LIKE PROTEIN"/>
    <property type="match status" value="1"/>
</dbReference>
<evidence type="ECO:0000313" key="13">
    <source>
        <dbReference type="Proteomes" id="UP001194468"/>
    </source>
</evidence>
<evidence type="ECO:0000256" key="5">
    <source>
        <dbReference type="ARBA" id="ARBA00022824"/>
    </source>
</evidence>
<protein>
    <recommendedName>
        <fullName evidence="14">Synaptobrevin</fullName>
    </recommendedName>
</protein>
<dbReference type="AlphaFoldDB" id="A0AAD4C0B2"/>
<evidence type="ECO:0000313" key="12">
    <source>
        <dbReference type="EMBL" id="KAF8444882.1"/>
    </source>
</evidence>
<name>A0AAD4C0B2_BOLED</name>
<dbReference type="PANTHER" id="PTHR13050:SF7">
    <property type="entry name" value="VESICLE TRANSPORT PROTEIN USE1"/>
    <property type="match status" value="1"/>
</dbReference>
<evidence type="ECO:0000256" key="4">
    <source>
        <dbReference type="ARBA" id="ARBA00022692"/>
    </source>
</evidence>
<evidence type="ECO:0000256" key="9">
    <source>
        <dbReference type="ARBA" id="ARBA00023136"/>
    </source>
</evidence>
<evidence type="ECO:0000256" key="2">
    <source>
        <dbReference type="ARBA" id="ARBA00007891"/>
    </source>
</evidence>
<dbReference type="Proteomes" id="UP001194468">
    <property type="component" value="Unassembled WGS sequence"/>
</dbReference>
<evidence type="ECO:0000256" key="10">
    <source>
        <dbReference type="SAM" id="MobiDB-lite"/>
    </source>
</evidence>
<keyword evidence="7" id="KW-0653">Protein transport</keyword>
<reference evidence="12" key="1">
    <citation type="submission" date="2019-10" db="EMBL/GenBank/DDBJ databases">
        <authorList>
            <consortium name="DOE Joint Genome Institute"/>
            <person name="Kuo A."/>
            <person name="Miyauchi S."/>
            <person name="Kiss E."/>
            <person name="Drula E."/>
            <person name="Kohler A."/>
            <person name="Sanchez-Garcia M."/>
            <person name="Andreopoulos B."/>
            <person name="Barry K.W."/>
            <person name="Bonito G."/>
            <person name="Buee M."/>
            <person name="Carver A."/>
            <person name="Chen C."/>
            <person name="Cichocki N."/>
            <person name="Clum A."/>
            <person name="Culley D."/>
            <person name="Crous P.W."/>
            <person name="Fauchery L."/>
            <person name="Girlanda M."/>
            <person name="Hayes R."/>
            <person name="Keri Z."/>
            <person name="LaButti K."/>
            <person name="Lipzen A."/>
            <person name="Lombard V."/>
            <person name="Magnuson J."/>
            <person name="Maillard F."/>
            <person name="Morin E."/>
            <person name="Murat C."/>
            <person name="Nolan M."/>
            <person name="Ohm R."/>
            <person name="Pangilinan J."/>
            <person name="Pereira M."/>
            <person name="Perotto S."/>
            <person name="Peter M."/>
            <person name="Riley R."/>
            <person name="Sitrit Y."/>
            <person name="Stielow B."/>
            <person name="Szollosi G."/>
            <person name="Zifcakova L."/>
            <person name="Stursova M."/>
            <person name="Spatafora J.W."/>
            <person name="Tedersoo L."/>
            <person name="Vaario L.-M."/>
            <person name="Yamada A."/>
            <person name="Yan M."/>
            <person name="Wang P."/>
            <person name="Xu J."/>
            <person name="Bruns T."/>
            <person name="Baldrian P."/>
            <person name="Vilgalys R."/>
            <person name="Henrissat B."/>
            <person name="Grigoriev I.V."/>
            <person name="Hibbett D."/>
            <person name="Nagy L.G."/>
            <person name="Martin F.M."/>
        </authorList>
    </citation>
    <scope>NUCLEOTIDE SEQUENCE</scope>
    <source>
        <strain evidence="12">BED1</strain>
    </source>
</reference>
<feature type="transmembrane region" description="Helical" evidence="11">
    <location>
        <begin position="286"/>
        <end position="305"/>
    </location>
</feature>
<feature type="region of interest" description="Disordered" evidence="10">
    <location>
        <begin position="99"/>
        <end position="130"/>
    </location>
</feature>
<comment type="subcellular location">
    <subcellularLocation>
        <location evidence="1">Endoplasmic reticulum membrane</location>
        <topology evidence="1">Single-pass type IV membrane protein</topology>
    </subcellularLocation>
</comment>
<feature type="region of interest" description="Disordered" evidence="10">
    <location>
        <begin position="166"/>
        <end position="207"/>
    </location>
</feature>
<comment type="similarity">
    <text evidence="2">Belongs to the USE1 family.</text>
</comment>
<dbReference type="GO" id="GO:0005789">
    <property type="term" value="C:endoplasmic reticulum membrane"/>
    <property type="evidence" value="ECO:0007669"/>
    <property type="project" value="UniProtKB-SubCell"/>
</dbReference>